<dbReference type="EMBL" id="AUYB01000103">
    <property type="protein sequence ID" value="KZN37576.1"/>
    <property type="molecule type" value="Genomic_DNA"/>
</dbReference>
<comment type="caution">
    <text evidence="1">The sequence shown here is derived from an EMBL/GenBank/DDBJ whole genome shotgun (WGS) entry which is preliminary data.</text>
</comment>
<dbReference type="RefSeq" id="WP_063359598.1">
    <property type="nucleotide sequence ID" value="NZ_AQHB01000028.1"/>
</dbReference>
<evidence type="ECO:0000313" key="1">
    <source>
        <dbReference type="EMBL" id="KZN37576.1"/>
    </source>
</evidence>
<organism evidence="1 2">
    <name type="scientific">Pseudoalteromonas luteoviolacea DSM 6061</name>
    <dbReference type="NCBI Taxonomy" id="1365250"/>
    <lineage>
        <taxon>Bacteria</taxon>
        <taxon>Pseudomonadati</taxon>
        <taxon>Pseudomonadota</taxon>
        <taxon>Gammaproteobacteria</taxon>
        <taxon>Alteromonadales</taxon>
        <taxon>Pseudoalteromonadaceae</taxon>
        <taxon>Pseudoalteromonas</taxon>
    </lineage>
</organism>
<dbReference type="STRING" id="43657.S4054249_16575"/>
<reference evidence="1 2" key="1">
    <citation type="submission" date="2013-07" db="EMBL/GenBank/DDBJ databases">
        <title>Comparative Genomic and Metabolomic Analysis of Twelve Strains of Pseudoalteromonas luteoviolacea.</title>
        <authorList>
            <person name="Vynne N.G."/>
            <person name="Mansson M."/>
            <person name="Gram L."/>
        </authorList>
    </citation>
    <scope>NUCLEOTIDE SEQUENCE [LARGE SCALE GENOMIC DNA]</scope>
    <source>
        <strain evidence="1 2">DSM 6061</strain>
    </source>
</reference>
<name>A0A166WK48_9GAMM</name>
<sequence length="100" mass="10874">MAVLKQISTGRIVAGGLTNQESAKKMAKNAGVAEGDYQLVFSEKEILDYRREGYAQACDHLFIDYMANLTELGDTAQATIDAKQAWLSARASVKASFPKS</sequence>
<dbReference type="AlphaFoldDB" id="A0A166WK48"/>
<accession>A0A166WK48</accession>
<proteinExistence type="predicted"/>
<protein>
    <submittedName>
        <fullName evidence="1">Uncharacterized protein</fullName>
    </submittedName>
</protein>
<gene>
    <name evidence="1" type="ORF">N475_01825</name>
</gene>
<dbReference type="PATRIC" id="fig|1365250.3.peg.2587"/>
<dbReference type="Proteomes" id="UP000076643">
    <property type="component" value="Unassembled WGS sequence"/>
</dbReference>
<evidence type="ECO:0000313" key="2">
    <source>
        <dbReference type="Proteomes" id="UP000076643"/>
    </source>
</evidence>
<keyword evidence="2" id="KW-1185">Reference proteome</keyword>